<name>A0AA38HP82_9CUCU</name>
<dbReference type="GO" id="GO:0003924">
    <property type="term" value="F:GTPase activity"/>
    <property type="evidence" value="ECO:0007669"/>
    <property type="project" value="InterPro"/>
</dbReference>
<dbReference type="SUPFAM" id="SSF52540">
    <property type="entry name" value="P-loop containing nucleoside triphosphate hydrolases"/>
    <property type="match status" value="1"/>
</dbReference>
<reference evidence="6" key="1">
    <citation type="journal article" date="2023" name="G3 (Bethesda)">
        <title>Whole genome assemblies of Zophobas morio and Tenebrio molitor.</title>
        <authorList>
            <person name="Kaur S."/>
            <person name="Stinson S.A."/>
            <person name="diCenzo G.C."/>
        </authorList>
    </citation>
    <scope>NUCLEOTIDE SEQUENCE</scope>
    <source>
        <strain evidence="6">QUZm001</strain>
    </source>
</reference>
<dbReference type="InterPro" id="IPR030386">
    <property type="entry name" value="G_GB1_RHD3_dom"/>
</dbReference>
<dbReference type="AlphaFoldDB" id="A0AA38HP82"/>
<comment type="caution">
    <text evidence="6">The sequence shown here is derived from an EMBL/GenBank/DDBJ whole genome shotgun (WGS) entry which is preliminary data.</text>
</comment>
<feature type="domain" description="GB1/RHD3-type G" evidence="5">
    <location>
        <begin position="55"/>
        <end position="302"/>
    </location>
</feature>
<accession>A0AA38HP82</accession>
<dbReference type="GO" id="GO:0005525">
    <property type="term" value="F:GTP binding"/>
    <property type="evidence" value="ECO:0007669"/>
    <property type="project" value="UniProtKB-KW"/>
</dbReference>
<dbReference type="InterPro" id="IPR015894">
    <property type="entry name" value="Guanylate-bd_N"/>
</dbReference>
<dbReference type="EMBL" id="JALNTZ010000009">
    <property type="protein sequence ID" value="KAJ3641143.1"/>
    <property type="molecule type" value="Genomic_DNA"/>
</dbReference>
<dbReference type="InterPro" id="IPR027417">
    <property type="entry name" value="P-loop_NTPase"/>
</dbReference>
<organism evidence="6 7">
    <name type="scientific">Zophobas morio</name>
    <dbReference type="NCBI Taxonomy" id="2755281"/>
    <lineage>
        <taxon>Eukaryota</taxon>
        <taxon>Metazoa</taxon>
        <taxon>Ecdysozoa</taxon>
        <taxon>Arthropoda</taxon>
        <taxon>Hexapoda</taxon>
        <taxon>Insecta</taxon>
        <taxon>Pterygota</taxon>
        <taxon>Neoptera</taxon>
        <taxon>Endopterygota</taxon>
        <taxon>Coleoptera</taxon>
        <taxon>Polyphaga</taxon>
        <taxon>Cucujiformia</taxon>
        <taxon>Tenebrionidae</taxon>
        <taxon>Zophobas</taxon>
    </lineage>
</organism>
<dbReference type="Gene3D" id="3.40.50.300">
    <property type="entry name" value="P-loop containing nucleotide triphosphate hydrolases"/>
    <property type="match status" value="1"/>
</dbReference>
<keyword evidence="4" id="KW-0472">Membrane</keyword>
<dbReference type="Pfam" id="PF02263">
    <property type="entry name" value="GBP"/>
    <property type="match status" value="1"/>
</dbReference>
<keyword evidence="2" id="KW-0342">GTP-binding</keyword>
<evidence type="ECO:0000313" key="7">
    <source>
        <dbReference type="Proteomes" id="UP001168821"/>
    </source>
</evidence>
<sequence length="575" mass="65683">MASGSDTAENSVKIVSLVGKEGNKQEALQIFRFQKEELILEKDNLQLLKHDEIKDCKVCIISVNGSFRTGKSFLLSIFAHCLRQKCQSVQQEWMNTGDILTREFLWKKTEQRVTDGILIFPEVFVTKTKDGEKIAIILMDTQGTADHKTCDTVCTKIFALSALISSVQIYNVQKKLNLDDLKILQLFTGYGAMFSDNDNLRKKPFQDLLILIRDWVNFEEYDFGFDDGNKLLESKFEEHEQCNLSEIQQTIRDNFEKVRCFLMPYPGKKVEEMKFEGHFKDIEEEFRVHVKTFVDNLLSPENLVAKKINHEFVTVKNLLTFINGYWNHINGAKDFSIKTIYMANAEISLQQRMERMVEQYKANLGSCEIQEEATVEKSKILASFKLTREMKLGTDELQKSFKKRLSKLLDEVYNNFLTLLNNFDELKTEYTDFVKQCRKLRGARKPLPTIFKKFVKLTKNLNCAQELRDIFGQRLKKACEEIYENNKDEIKEKELEDVSKIIGGGCAGVLGLFGGIGGLLEGGFLLCCGVGLSGVAVGAAIGVAAYGTGLLVIHKTKATTKIFEKIKMYFKPKKE</sequence>
<evidence type="ECO:0000256" key="1">
    <source>
        <dbReference type="ARBA" id="ARBA00022741"/>
    </source>
</evidence>
<protein>
    <recommendedName>
        <fullName evidence="5">GB1/RHD3-type G domain-containing protein</fullName>
    </recommendedName>
</protein>
<keyword evidence="4" id="KW-0812">Transmembrane</keyword>
<dbReference type="PANTHER" id="PTHR10751">
    <property type="entry name" value="GUANYLATE BINDING PROTEIN"/>
    <property type="match status" value="1"/>
</dbReference>
<evidence type="ECO:0000256" key="4">
    <source>
        <dbReference type="SAM" id="Phobius"/>
    </source>
</evidence>
<dbReference type="Proteomes" id="UP001168821">
    <property type="component" value="Unassembled WGS sequence"/>
</dbReference>
<evidence type="ECO:0000259" key="5">
    <source>
        <dbReference type="PROSITE" id="PS51715"/>
    </source>
</evidence>
<keyword evidence="4" id="KW-1133">Transmembrane helix</keyword>
<evidence type="ECO:0000256" key="2">
    <source>
        <dbReference type="ARBA" id="ARBA00023134"/>
    </source>
</evidence>
<proteinExistence type="inferred from homology"/>
<gene>
    <name evidence="6" type="ORF">Zmor_027660</name>
</gene>
<evidence type="ECO:0000313" key="6">
    <source>
        <dbReference type="EMBL" id="KAJ3641143.1"/>
    </source>
</evidence>
<feature type="transmembrane region" description="Helical" evidence="4">
    <location>
        <begin position="532"/>
        <end position="553"/>
    </location>
</feature>
<keyword evidence="7" id="KW-1185">Reference proteome</keyword>
<comment type="similarity">
    <text evidence="3">Belongs to the TRAFAC class dynamin-like GTPase superfamily. GB1/RHD3 GTPase family.</text>
</comment>
<evidence type="ECO:0000256" key="3">
    <source>
        <dbReference type="PROSITE-ProRule" id="PRU01052"/>
    </source>
</evidence>
<dbReference type="PROSITE" id="PS51715">
    <property type="entry name" value="G_GB1_RHD3"/>
    <property type="match status" value="1"/>
</dbReference>
<keyword evidence="1" id="KW-0547">Nucleotide-binding</keyword>